<feature type="non-terminal residue" evidence="6">
    <location>
        <position position="1"/>
    </location>
</feature>
<dbReference type="EMBL" id="BC091591">
    <property type="protein sequence ID" value="AAH91591.1"/>
    <property type="molecule type" value="mRNA"/>
</dbReference>
<feature type="compositionally biased region" description="Pro residues" evidence="3">
    <location>
        <begin position="362"/>
        <end position="371"/>
    </location>
</feature>
<dbReference type="SUPFAM" id="SSF56854">
    <property type="entry name" value="Bcl-2 inhibitors of programmed cell death"/>
    <property type="match status" value="1"/>
</dbReference>
<dbReference type="PROSITE" id="PS50062">
    <property type="entry name" value="BCL2_FAMILY"/>
    <property type="match status" value="1"/>
</dbReference>
<dbReference type="PANTHER" id="PTHR15758:SF2">
    <property type="entry name" value="BCL-2-LIKE PROTEIN 13"/>
    <property type="match status" value="1"/>
</dbReference>
<evidence type="ECO:0000256" key="1">
    <source>
        <dbReference type="ARBA" id="ARBA00009458"/>
    </source>
</evidence>
<comment type="similarity">
    <text evidence="1">Belongs to the Bcl-2 family.</text>
</comment>
<keyword evidence="2" id="KW-0053">Apoptosis</keyword>
<dbReference type="InterPro" id="IPR042398">
    <property type="entry name" value="BCL2L13"/>
</dbReference>
<dbReference type="PANTHER" id="PTHR15758">
    <property type="entry name" value="BCL-2-LIKE PROTEIN 13"/>
    <property type="match status" value="1"/>
</dbReference>
<feature type="region of interest" description="Disordered" evidence="3">
    <location>
        <begin position="241"/>
        <end position="270"/>
    </location>
</feature>
<feature type="transmembrane region" description="Helical" evidence="4">
    <location>
        <begin position="435"/>
        <end position="457"/>
    </location>
</feature>
<keyword evidence="4" id="KW-1133">Transmembrane helix</keyword>
<name>Q5BJ77_XENTR</name>
<dbReference type="InterPro" id="IPR046371">
    <property type="entry name" value="Bcl-2_BH1-3"/>
</dbReference>
<sequence length="460" mass="49413">FALRTPLCSAELRDTLMASSAALPVGFHYETKYVVLSYLGFPIQETPTSAPGAQHSAVPPTLPQGALDRLKAEREDEMQRLEDEISAAFPSTGFDMHTSPVFYPASSETSIEECLSHLCEKLATEIRESLDKASEGLLSGSLAAEEFRKAVALISVHATGWNKVLAPLVLLQQLLLELTRRGEYQLKALVQLGVSYIEDMCADFIIQQGGWGTVFSLDSEEDDVQGLIADDSNDIYILTSDNSEQVSPPESLAVSSSWHTESLPTSLGPESWQQVAMDPEELKSLDSNGGGEERSENNSSNSDIVHVEKEEIAEVIEEAAVVAGRAEDVEAEHKDVLLTDSAFASTILEASPPAPVEERSSPTPPPPQPEPPKVELPVQGRQLQKEPPSEEAKEESPLPTTLDTDKLQSPVSQLLPPGSGSGEEKQVLLPEGKSALLYGGAAAVAILAVAVGMVVALRKK</sequence>
<dbReference type="GO" id="GO:0006915">
    <property type="term" value="P:apoptotic process"/>
    <property type="evidence" value="ECO:0007669"/>
    <property type="project" value="UniProtKB-KW"/>
</dbReference>
<organism evidence="6">
    <name type="scientific">Xenopus tropicalis</name>
    <name type="common">Western clawed frog</name>
    <name type="synonym">Silurana tropicalis</name>
    <dbReference type="NCBI Taxonomy" id="8364"/>
    <lineage>
        <taxon>Eukaryota</taxon>
        <taxon>Metazoa</taxon>
        <taxon>Chordata</taxon>
        <taxon>Craniata</taxon>
        <taxon>Vertebrata</taxon>
        <taxon>Euteleostomi</taxon>
        <taxon>Amphibia</taxon>
        <taxon>Batrachia</taxon>
        <taxon>Anura</taxon>
        <taxon>Pipoidea</taxon>
        <taxon>Pipidae</taxon>
        <taxon>Xenopodinae</taxon>
        <taxon>Xenopus</taxon>
        <taxon>Silurana</taxon>
    </lineage>
</organism>
<dbReference type="Gene3D" id="1.10.437.10">
    <property type="entry name" value="Blc2-like"/>
    <property type="match status" value="1"/>
</dbReference>
<dbReference type="InterPro" id="IPR002475">
    <property type="entry name" value="Bcl2-like"/>
</dbReference>
<keyword evidence="4" id="KW-0812">Transmembrane</keyword>
<keyword evidence="4" id="KW-0472">Membrane</keyword>
<feature type="domain" description="Bcl-2 Bcl-2 homology region 1-3" evidence="5">
    <location>
        <begin position="115"/>
        <end position="211"/>
    </location>
</feature>
<accession>Q5BJ77</accession>
<evidence type="ECO:0000313" key="6">
    <source>
        <dbReference type="EMBL" id="AAH91591.1"/>
    </source>
</evidence>
<dbReference type="GO" id="GO:0042981">
    <property type="term" value="P:regulation of apoptotic process"/>
    <property type="evidence" value="ECO:0007669"/>
    <property type="project" value="InterPro"/>
</dbReference>
<dbReference type="Pfam" id="PF00452">
    <property type="entry name" value="Bcl-2"/>
    <property type="match status" value="1"/>
</dbReference>
<gene>
    <name evidence="6" type="primary">bcl2l13-prov</name>
</gene>
<evidence type="ECO:0000259" key="5">
    <source>
        <dbReference type="Pfam" id="PF00452"/>
    </source>
</evidence>
<dbReference type="FunFam" id="1.10.437.10:FF:000015">
    <property type="entry name" value="BCL2 like 13"/>
    <property type="match status" value="1"/>
</dbReference>
<evidence type="ECO:0000256" key="2">
    <source>
        <dbReference type="ARBA" id="ARBA00022703"/>
    </source>
</evidence>
<evidence type="ECO:0000256" key="3">
    <source>
        <dbReference type="SAM" id="MobiDB-lite"/>
    </source>
</evidence>
<dbReference type="AlphaFoldDB" id="Q5BJ77"/>
<dbReference type="InterPro" id="IPR036834">
    <property type="entry name" value="Bcl-2-like_sf"/>
</dbReference>
<feature type="region of interest" description="Disordered" evidence="3">
    <location>
        <begin position="282"/>
        <end position="305"/>
    </location>
</feature>
<feature type="region of interest" description="Disordered" evidence="3">
    <location>
        <begin position="351"/>
        <end position="426"/>
    </location>
</feature>
<proteinExistence type="evidence at transcript level"/>
<evidence type="ECO:0000256" key="4">
    <source>
        <dbReference type="SAM" id="Phobius"/>
    </source>
</evidence>
<reference evidence="6" key="1">
    <citation type="submission" date="2005-03" db="EMBL/GenBank/DDBJ databases">
        <authorList>
            <consortium name="NIH - Xenopus Gene Collection (XGC) project"/>
        </authorList>
    </citation>
    <scope>NUCLEOTIDE SEQUENCE [LARGE SCALE MRNA]</scope>
    <source>
        <tissue evidence="6">Embryo</tissue>
    </source>
</reference>
<protein>
    <submittedName>
        <fullName evidence="6">Bcl2l13-prov protein</fullName>
    </submittedName>
</protein>
<feature type="compositionally biased region" description="Basic and acidic residues" evidence="3">
    <location>
        <begin position="383"/>
        <end position="396"/>
    </location>
</feature>
<feature type="compositionally biased region" description="Polar residues" evidence="3">
    <location>
        <begin position="241"/>
        <end position="265"/>
    </location>
</feature>